<dbReference type="EMBL" id="JABERL010000084">
    <property type="protein sequence ID" value="NNH79415.1"/>
    <property type="molecule type" value="Genomic_DNA"/>
</dbReference>
<protein>
    <submittedName>
        <fullName evidence="1">Uncharacterized protein</fullName>
    </submittedName>
</protein>
<accession>A0A7Y2WCJ0</accession>
<organism evidence="1 2">
    <name type="scientific">Acinetobacter terrae</name>
    <dbReference type="NCBI Taxonomy" id="2731247"/>
    <lineage>
        <taxon>Bacteria</taxon>
        <taxon>Pseudomonadati</taxon>
        <taxon>Pseudomonadota</taxon>
        <taxon>Gammaproteobacteria</taxon>
        <taxon>Moraxellales</taxon>
        <taxon>Moraxellaceae</taxon>
        <taxon>Acinetobacter</taxon>
        <taxon>Acinetobacter Taxon 24</taxon>
    </lineage>
</organism>
<sequence>MVGPKTKTLKARFTSLFNNKNNRAINRTKIMSKIEEYKSELVRIQDIAILDTVDLVERANGCDKETKVGRGDAFWLYKSANQTLAIAARIEQLIENRNKTQAITTTEEEEEEEKQKEAEAEKLLLSVRKELTKRKKVTKKDGKES</sequence>
<dbReference type="RefSeq" id="WP_171541366.1">
    <property type="nucleotide sequence ID" value="NZ_JABERL010000084.1"/>
</dbReference>
<proteinExistence type="predicted"/>
<evidence type="ECO:0000313" key="2">
    <source>
        <dbReference type="Proteomes" id="UP000569202"/>
    </source>
</evidence>
<reference evidence="1 2" key="1">
    <citation type="submission" date="2020-04" db="EMBL/GenBank/DDBJ databases">
        <title>Acinetobacter Taxon 24.</title>
        <authorList>
            <person name="Nemec A."/>
            <person name="Radolfova-Krizova L."/>
            <person name="Higgins P.G."/>
            <person name="Spanelova P."/>
        </authorList>
    </citation>
    <scope>NUCLEOTIDE SEQUENCE [LARGE SCALE GENOMIC DNA]</scope>
    <source>
        <strain evidence="1 2">ANC 5380</strain>
    </source>
</reference>
<name>A0A7Y2WCJ0_9GAMM</name>
<gene>
    <name evidence="1" type="ORF">HLH17_17635</name>
</gene>
<comment type="caution">
    <text evidence="1">The sequence shown here is derived from an EMBL/GenBank/DDBJ whole genome shotgun (WGS) entry which is preliminary data.</text>
</comment>
<dbReference type="AlphaFoldDB" id="A0A7Y2WCJ0"/>
<dbReference type="Proteomes" id="UP000569202">
    <property type="component" value="Unassembled WGS sequence"/>
</dbReference>
<evidence type="ECO:0000313" key="1">
    <source>
        <dbReference type="EMBL" id="NNH79415.1"/>
    </source>
</evidence>